<keyword evidence="5" id="KW-0479">Metal-binding</keyword>
<evidence type="ECO:0000256" key="8">
    <source>
        <dbReference type="ARBA" id="ARBA00022842"/>
    </source>
</evidence>
<comment type="cofactor">
    <cofactor evidence="2">
        <name>Mg(2+)</name>
        <dbReference type="ChEBI" id="CHEBI:18420"/>
    </cofactor>
</comment>
<feature type="domain" description="Endonuclease/exonuclease/phosphatase" evidence="11">
    <location>
        <begin position="11"/>
        <end position="248"/>
    </location>
</feature>
<dbReference type="Pfam" id="PF03372">
    <property type="entry name" value="Exo_endo_phos"/>
    <property type="match status" value="1"/>
</dbReference>
<name>A0A7S3GZM1_9STRA</name>
<protein>
    <recommendedName>
        <fullName evidence="11">Endonuclease/exonuclease/phosphatase domain-containing protein</fullName>
    </recommendedName>
</protein>
<reference evidence="12" key="1">
    <citation type="submission" date="2021-01" db="EMBL/GenBank/DDBJ databases">
        <authorList>
            <person name="Corre E."/>
            <person name="Pelletier E."/>
            <person name="Niang G."/>
            <person name="Scheremetjew M."/>
            <person name="Finn R."/>
            <person name="Kale V."/>
            <person name="Holt S."/>
            <person name="Cochrane G."/>
            <person name="Meng A."/>
            <person name="Brown T."/>
            <person name="Cohen L."/>
        </authorList>
    </citation>
    <scope>NUCLEOTIDE SEQUENCE</scope>
    <source>
        <strain evidence="12">CCAP 955/1</strain>
    </source>
</reference>
<dbReference type="Gene3D" id="3.60.10.10">
    <property type="entry name" value="Endonuclease/exonuclease/phosphatase"/>
    <property type="match status" value="1"/>
</dbReference>
<accession>A0A7S3GZM1</accession>
<evidence type="ECO:0000256" key="4">
    <source>
        <dbReference type="ARBA" id="ARBA00022722"/>
    </source>
</evidence>
<dbReference type="AlphaFoldDB" id="A0A7S3GZM1"/>
<comment type="subcellular location">
    <subcellularLocation>
        <location evidence="3">Nucleus</location>
        <location evidence="3">PML body</location>
    </subcellularLocation>
</comment>
<sequence>MEFPVRISVTTFNVWGNTHWPARAIPLTQTLQTMRSDVYLLQEVTPAIIDYLDKNLHNYKRVEDPKRLGWTTEGNIYWNAEHLELVDYGHGDLALNGYPNRCLFWVRLAVKANPAIKVFFSTAHFPWSGDSYEIETGINQRIPAAMKVCEHFRRLVPPQECAIFGGDVNDDFHPIRILSEEVGLMDVFESLDLPPPITHPVRPSDPQEEMRPNRTLDWILCSLPSQCRVIGAFAKSVRGGSHIPISDHLPVTAFFEVHV</sequence>
<evidence type="ECO:0000256" key="1">
    <source>
        <dbReference type="ARBA" id="ARBA00001936"/>
    </source>
</evidence>
<keyword evidence="10" id="KW-0539">Nucleus</keyword>
<evidence type="ECO:0000256" key="3">
    <source>
        <dbReference type="ARBA" id="ARBA00004322"/>
    </source>
</evidence>
<evidence type="ECO:0000256" key="9">
    <source>
        <dbReference type="ARBA" id="ARBA00023204"/>
    </source>
</evidence>
<dbReference type="InterPro" id="IPR051547">
    <property type="entry name" value="TDP2-like"/>
</dbReference>
<evidence type="ECO:0000256" key="10">
    <source>
        <dbReference type="ARBA" id="ARBA00023242"/>
    </source>
</evidence>
<keyword evidence="7" id="KW-0378">Hydrolase</keyword>
<evidence type="ECO:0000256" key="2">
    <source>
        <dbReference type="ARBA" id="ARBA00001946"/>
    </source>
</evidence>
<keyword evidence="6" id="KW-0227">DNA damage</keyword>
<keyword evidence="4" id="KW-0540">Nuclease</keyword>
<dbReference type="GO" id="GO:0004518">
    <property type="term" value="F:nuclease activity"/>
    <property type="evidence" value="ECO:0007669"/>
    <property type="project" value="UniProtKB-KW"/>
</dbReference>
<evidence type="ECO:0000313" key="12">
    <source>
        <dbReference type="EMBL" id="CAE0280789.1"/>
    </source>
</evidence>
<dbReference type="PANTHER" id="PTHR15822:SF4">
    <property type="entry name" value="TYROSYL-DNA PHOSPHODIESTERASE 2"/>
    <property type="match status" value="1"/>
</dbReference>
<keyword evidence="9" id="KW-0234">DNA repair</keyword>
<dbReference type="EMBL" id="HBIC01019401">
    <property type="protein sequence ID" value="CAE0280789.1"/>
    <property type="molecule type" value="Transcribed_RNA"/>
</dbReference>
<dbReference type="InterPro" id="IPR036691">
    <property type="entry name" value="Endo/exonu/phosph_ase_sf"/>
</dbReference>
<dbReference type="InterPro" id="IPR005135">
    <property type="entry name" value="Endo/exonuclease/phosphatase"/>
</dbReference>
<dbReference type="GO" id="GO:0046872">
    <property type="term" value="F:metal ion binding"/>
    <property type="evidence" value="ECO:0007669"/>
    <property type="project" value="UniProtKB-KW"/>
</dbReference>
<dbReference type="GO" id="GO:0016787">
    <property type="term" value="F:hydrolase activity"/>
    <property type="evidence" value="ECO:0007669"/>
    <property type="project" value="UniProtKB-KW"/>
</dbReference>
<gene>
    <name evidence="12" type="ORF">SELO1098_LOCUS9623</name>
</gene>
<organism evidence="12">
    <name type="scientific">Spumella elongata</name>
    <dbReference type="NCBI Taxonomy" id="89044"/>
    <lineage>
        <taxon>Eukaryota</taxon>
        <taxon>Sar</taxon>
        <taxon>Stramenopiles</taxon>
        <taxon>Ochrophyta</taxon>
        <taxon>Chrysophyceae</taxon>
        <taxon>Chromulinales</taxon>
        <taxon>Chromulinaceae</taxon>
        <taxon>Spumella</taxon>
    </lineage>
</organism>
<evidence type="ECO:0000256" key="5">
    <source>
        <dbReference type="ARBA" id="ARBA00022723"/>
    </source>
</evidence>
<evidence type="ECO:0000256" key="6">
    <source>
        <dbReference type="ARBA" id="ARBA00022763"/>
    </source>
</evidence>
<keyword evidence="8" id="KW-0460">Magnesium</keyword>
<dbReference type="PANTHER" id="PTHR15822">
    <property type="entry name" value="TRAF AND TNF RECEPTOR-ASSOCIATED PROTEIN"/>
    <property type="match status" value="1"/>
</dbReference>
<evidence type="ECO:0000256" key="7">
    <source>
        <dbReference type="ARBA" id="ARBA00022801"/>
    </source>
</evidence>
<comment type="cofactor">
    <cofactor evidence="1">
        <name>Mn(2+)</name>
        <dbReference type="ChEBI" id="CHEBI:29035"/>
    </cofactor>
</comment>
<proteinExistence type="predicted"/>
<dbReference type="SUPFAM" id="SSF56219">
    <property type="entry name" value="DNase I-like"/>
    <property type="match status" value="1"/>
</dbReference>
<evidence type="ECO:0000259" key="11">
    <source>
        <dbReference type="Pfam" id="PF03372"/>
    </source>
</evidence>
<dbReference type="GO" id="GO:0006281">
    <property type="term" value="P:DNA repair"/>
    <property type="evidence" value="ECO:0007669"/>
    <property type="project" value="UniProtKB-KW"/>
</dbReference>